<keyword evidence="6 7" id="KW-0503">Monooxygenase</keyword>
<keyword evidence="2 7" id="KW-0349">Heme</keyword>
<feature type="region of interest" description="Disordered" evidence="8">
    <location>
        <begin position="1"/>
        <end position="28"/>
    </location>
</feature>
<dbReference type="InterPro" id="IPR001128">
    <property type="entry name" value="Cyt_P450"/>
</dbReference>
<evidence type="ECO:0000256" key="3">
    <source>
        <dbReference type="ARBA" id="ARBA00022723"/>
    </source>
</evidence>
<dbReference type="Pfam" id="PF00067">
    <property type="entry name" value="p450"/>
    <property type="match status" value="1"/>
</dbReference>
<gene>
    <name evidence="9" type="ORF">BJ998_008068</name>
</gene>
<dbReference type="InterPro" id="IPR036396">
    <property type="entry name" value="Cyt_P450_sf"/>
</dbReference>
<keyword evidence="5 7" id="KW-0408">Iron</keyword>
<evidence type="ECO:0000256" key="4">
    <source>
        <dbReference type="ARBA" id="ARBA00023002"/>
    </source>
</evidence>
<dbReference type="Gene3D" id="1.10.630.10">
    <property type="entry name" value="Cytochrome P450"/>
    <property type="match status" value="1"/>
</dbReference>
<accession>A0A7W9KRT4</accession>
<dbReference type="CDD" id="cd11030">
    <property type="entry name" value="CYP105-like"/>
    <property type="match status" value="1"/>
</dbReference>
<evidence type="ECO:0000256" key="1">
    <source>
        <dbReference type="ARBA" id="ARBA00010617"/>
    </source>
</evidence>
<evidence type="ECO:0000256" key="2">
    <source>
        <dbReference type="ARBA" id="ARBA00022617"/>
    </source>
</evidence>
<sequence length="396" mass="43735">MESITAPELSLHRPNPVDPPPECPAHRAGGISRVLLPTGQEAWLVSRYEDIRTLAVDPRISSHLNGLGTVSHEPVPRRHPGAPEHITNLDGAAHRRFRLPIARHFTARRLTQLTEYVRETADACFAEMERQGPGVDLVRTLAMRVPSDTICRLFGLPVADQDTFHELATLALGGFARSEEEQREAGPRMFGYLAGIVADKHEHPDDGLFSDLVHGGHGFTDEEVLVLSGTLLVAGFDTTANMLALGTYALLDQRDQWDALAAAPDRAEAVGEELMRYLTVMQRGILRRAATDFEYAGTRFAEDDLVLLFLPAGNRDPDLVAEPDVLDVTRDPVRHLGFGYGPHQCIGQQLARLEMGVVWSGLARRFPGLRLAVPAEEIRFRSDTVVFGVEELPVTW</sequence>
<organism evidence="9 10">
    <name type="scientific">Kutzneria kofuensis</name>
    <dbReference type="NCBI Taxonomy" id="103725"/>
    <lineage>
        <taxon>Bacteria</taxon>
        <taxon>Bacillati</taxon>
        <taxon>Actinomycetota</taxon>
        <taxon>Actinomycetes</taxon>
        <taxon>Pseudonocardiales</taxon>
        <taxon>Pseudonocardiaceae</taxon>
        <taxon>Kutzneria</taxon>
    </lineage>
</organism>
<comment type="caution">
    <text evidence="9">The sequence shown here is derived from an EMBL/GenBank/DDBJ whole genome shotgun (WGS) entry which is preliminary data.</text>
</comment>
<comment type="similarity">
    <text evidence="1 7">Belongs to the cytochrome P450 family.</text>
</comment>
<proteinExistence type="inferred from homology"/>
<keyword evidence="10" id="KW-1185">Reference proteome</keyword>
<keyword evidence="3 7" id="KW-0479">Metal-binding</keyword>
<dbReference type="EMBL" id="JACHIR010000002">
    <property type="protein sequence ID" value="MBB5896809.1"/>
    <property type="molecule type" value="Genomic_DNA"/>
</dbReference>
<evidence type="ECO:0000313" key="9">
    <source>
        <dbReference type="EMBL" id="MBB5896809.1"/>
    </source>
</evidence>
<evidence type="ECO:0000313" key="10">
    <source>
        <dbReference type="Proteomes" id="UP000585638"/>
    </source>
</evidence>
<reference evidence="9 10" key="1">
    <citation type="submission" date="2020-08" db="EMBL/GenBank/DDBJ databases">
        <title>Sequencing the genomes of 1000 actinobacteria strains.</title>
        <authorList>
            <person name="Klenk H.-P."/>
        </authorList>
    </citation>
    <scope>NUCLEOTIDE SEQUENCE [LARGE SCALE GENOMIC DNA]</scope>
    <source>
        <strain evidence="9 10">DSM 43851</strain>
    </source>
</reference>
<dbReference type="AlphaFoldDB" id="A0A7W9KRT4"/>
<dbReference type="PRINTS" id="PR00359">
    <property type="entry name" value="BP450"/>
</dbReference>
<dbReference type="SUPFAM" id="SSF48264">
    <property type="entry name" value="Cytochrome P450"/>
    <property type="match status" value="1"/>
</dbReference>
<evidence type="ECO:0000256" key="5">
    <source>
        <dbReference type="ARBA" id="ARBA00023004"/>
    </source>
</evidence>
<dbReference type="Proteomes" id="UP000585638">
    <property type="component" value="Unassembled WGS sequence"/>
</dbReference>
<dbReference type="FunFam" id="1.10.630.10:FF:000018">
    <property type="entry name" value="Cytochrome P450 monooxygenase"/>
    <property type="match status" value="1"/>
</dbReference>
<dbReference type="PANTHER" id="PTHR46696">
    <property type="entry name" value="P450, PUTATIVE (EUROFUNG)-RELATED"/>
    <property type="match status" value="1"/>
</dbReference>
<dbReference type="GO" id="GO:0016705">
    <property type="term" value="F:oxidoreductase activity, acting on paired donors, with incorporation or reduction of molecular oxygen"/>
    <property type="evidence" value="ECO:0007669"/>
    <property type="project" value="InterPro"/>
</dbReference>
<dbReference type="RefSeq" id="WP_184869315.1">
    <property type="nucleotide sequence ID" value="NZ_BAAAWY010000004.1"/>
</dbReference>
<protein>
    <submittedName>
        <fullName evidence="9">Cytochrome P450</fullName>
    </submittedName>
</protein>
<dbReference type="GO" id="GO:0020037">
    <property type="term" value="F:heme binding"/>
    <property type="evidence" value="ECO:0007669"/>
    <property type="project" value="InterPro"/>
</dbReference>
<dbReference type="PRINTS" id="PR00385">
    <property type="entry name" value="P450"/>
</dbReference>
<dbReference type="InterPro" id="IPR002397">
    <property type="entry name" value="Cyt_P450_B"/>
</dbReference>
<name>A0A7W9KRT4_9PSEU</name>
<evidence type="ECO:0000256" key="8">
    <source>
        <dbReference type="SAM" id="MobiDB-lite"/>
    </source>
</evidence>
<evidence type="ECO:0000256" key="6">
    <source>
        <dbReference type="ARBA" id="ARBA00023033"/>
    </source>
</evidence>
<dbReference type="PROSITE" id="PS00086">
    <property type="entry name" value="CYTOCHROME_P450"/>
    <property type="match status" value="1"/>
</dbReference>
<keyword evidence="4 7" id="KW-0560">Oxidoreductase</keyword>
<dbReference type="PANTHER" id="PTHR46696:SF1">
    <property type="entry name" value="CYTOCHROME P450 YJIB-RELATED"/>
    <property type="match status" value="1"/>
</dbReference>
<dbReference type="InterPro" id="IPR017972">
    <property type="entry name" value="Cyt_P450_CS"/>
</dbReference>
<dbReference type="GO" id="GO:0005506">
    <property type="term" value="F:iron ion binding"/>
    <property type="evidence" value="ECO:0007669"/>
    <property type="project" value="InterPro"/>
</dbReference>
<dbReference type="GO" id="GO:0004497">
    <property type="term" value="F:monooxygenase activity"/>
    <property type="evidence" value="ECO:0007669"/>
    <property type="project" value="UniProtKB-KW"/>
</dbReference>
<evidence type="ECO:0000256" key="7">
    <source>
        <dbReference type="RuleBase" id="RU000461"/>
    </source>
</evidence>